<keyword evidence="3" id="KW-1185">Reference proteome</keyword>
<name>A0ABZ0MJ38_9ENTR</name>
<keyword evidence="1" id="KW-0472">Membrane</keyword>
<keyword evidence="1" id="KW-1133">Transmembrane helix</keyword>
<evidence type="ECO:0000256" key="1">
    <source>
        <dbReference type="SAM" id="Phobius"/>
    </source>
</evidence>
<feature type="transmembrane region" description="Helical" evidence="1">
    <location>
        <begin position="12"/>
        <end position="37"/>
    </location>
</feature>
<dbReference type="RefSeq" id="WP_305736104.1">
    <property type="nucleotide sequence ID" value="NZ_CP137744.1"/>
</dbReference>
<proteinExistence type="predicted"/>
<organism evidence="2 3">
    <name type="scientific">Kosakonia sacchari</name>
    <dbReference type="NCBI Taxonomy" id="1158459"/>
    <lineage>
        <taxon>Bacteria</taxon>
        <taxon>Pseudomonadati</taxon>
        <taxon>Pseudomonadota</taxon>
        <taxon>Gammaproteobacteria</taxon>
        <taxon>Enterobacterales</taxon>
        <taxon>Enterobacteriaceae</taxon>
        <taxon>Kosakonia</taxon>
    </lineage>
</organism>
<evidence type="ECO:0000313" key="2">
    <source>
        <dbReference type="EMBL" id="WOZ75346.1"/>
    </source>
</evidence>
<keyword evidence="1" id="KW-0812">Transmembrane</keyword>
<dbReference type="EMBL" id="CP137744">
    <property type="protein sequence ID" value="WOZ75346.1"/>
    <property type="molecule type" value="Genomic_DNA"/>
</dbReference>
<evidence type="ECO:0008006" key="4">
    <source>
        <dbReference type="Google" id="ProtNLM"/>
    </source>
</evidence>
<evidence type="ECO:0000313" key="3">
    <source>
        <dbReference type="Proteomes" id="UP001302368"/>
    </source>
</evidence>
<dbReference type="Proteomes" id="UP001302368">
    <property type="component" value="Chromosome"/>
</dbReference>
<feature type="transmembrane region" description="Helical" evidence="1">
    <location>
        <begin position="49"/>
        <end position="66"/>
    </location>
</feature>
<reference evidence="2 3" key="1">
    <citation type="submission" date="2023-10" db="EMBL/GenBank/DDBJ databases">
        <title>Genome sequencing of the isolated polysaccharide-producing bacterium Kosakonia sacchari KS2022.</title>
        <authorList>
            <person name="Yi X."/>
        </authorList>
    </citation>
    <scope>NUCLEOTIDE SEQUENCE [LARGE SCALE GENOMIC DNA]</scope>
    <source>
        <strain evidence="2 3">KS2022</strain>
    </source>
</reference>
<sequence>MKSKLAHLDNILFYTLCAAPLLIFVILGFKLLALVYNYSSPDFGSWPDWLSLLANIVIAFFTFVVAKNAKSFFNDKIHAEGFNRTSMLMDDLDSLYKKVNKAYFKTHTIASRFDLSLSKENNGKIHYEKVIENAEALLDEISDLQSDLFNIKVNTKKLSRWSLRNNKKDDFNQLIMFITKFLEDLNSVVKYVYLIKNPDEIISSDEYHEKIRNSHDQKHAIDVYYNYFATIPLKDLFSIVEKDV</sequence>
<accession>A0ABZ0MJ38</accession>
<protein>
    <recommendedName>
        <fullName evidence="4">Phage abortive infection protein</fullName>
    </recommendedName>
</protein>
<gene>
    <name evidence="2" type="ORF">Q8Y70_11940</name>
</gene>